<protein>
    <submittedName>
        <fullName evidence="2">Uncharacterized protein</fullName>
    </submittedName>
</protein>
<feature type="compositionally biased region" description="Low complexity" evidence="1">
    <location>
        <begin position="48"/>
        <end position="58"/>
    </location>
</feature>
<reference evidence="2 3" key="1">
    <citation type="submission" date="2014-11" db="EMBL/GenBank/DDBJ databases">
        <authorList>
            <person name="Zhu J."/>
            <person name="Qi W."/>
            <person name="Song R."/>
        </authorList>
    </citation>
    <scope>NUCLEOTIDE SEQUENCE [LARGE SCALE GENOMIC DNA]</scope>
</reference>
<dbReference type="EMBL" id="CDMY01000282">
    <property type="protein sequence ID" value="CEL99513.1"/>
    <property type="molecule type" value="Genomic_DNA"/>
</dbReference>
<dbReference type="InParanoid" id="A0A0G4EQK2"/>
<keyword evidence="3" id="KW-1185">Reference proteome</keyword>
<proteinExistence type="predicted"/>
<evidence type="ECO:0000313" key="3">
    <source>
        <dbReference type="Proteomes" id="UP000041254"/>
    </source>
</evidence>
<gene>
    <name evidence="2" type="ORF">Vbra_20653</name>
</gene>
<dbReference type="Proteomes" id="UP000041254">
    <property type="component" value="Unassembled WGS sequence"/>
</dbReference>
<name>A0A0G4EQK2_VITBC</name>
<evidence type="ECO:0000313" key="2">
    <source>
        <dbReference type="EMBL" id="CEL99513.1"/>
    </source>
</evidence>
<dbReference type="VEuPathDB" id="CryptoDB:Vbra_20653"/>
<sequence>MEKVGAAGCGDGYRSQRSVLVVSKRKSSPLYHAPSPHTRGPYVCAGETTSGTTSSWTSTRLKRRLAEMATAQGGCIEQNS</sequence>
<accession>A0A0G4EQK2</accession>
<evidence type="ECO:0000256" key="1">
    <source>
        <dbReference type="SAM" id="MobiDB-lite"/>
    </source>
</evidence>
<feature type="region of interest" description="Disordered" evidence="1">
    <location>
        <begin position="26"/>
        <end position="58"/>
    </location>
</feature>
<organism evidence="2 3">
    <name type="scientific">Vitrella brassicaformis (strain CCMP3155)</name>
    <dbReference type="NCBI Taxonomy" id="1169540"/>
    <lineage>
        <taxon>Eukaryota</taxon>
        <taxon>Sar</taxon>
        <taxon>Alveolata</taxon>
        <taxon>Colpodellida</taxon>
        <taxon>Vitrellaceae</taxon>
        <taxon>Vitrella</taxon>
    </lineage>
</organism>
<dbReference type="AlphaFoldDB" id="A0A0G4EQK2"/>